<evidence type="ECO:0000256" key="1">
    <source>
        <dbReference type="ARBA" id="ARBA00023015"/>
    </source>
</evidence>
<organism evidence="5 6">
    <name type="scientific">Nguyenibacter vanlangensis</name>
    <dbReference type="NCBI Taxonomy" id="1216886"/>
    <lineage>
        <taxon>Bacteria</taxon>
        <taxon>Pseudomonadati</taxon>
        <taxon>Pseudomonadota</taxon>
        <taxon>Alphaproteobacteria</taxon>
        <taxon>Acetobacterales</taxon>
        <taxon>Acetobacteraceae</taxon>
        <taxon>Nguyenibacter</taxon>
    </lineage>
</organism>
<feature type="domain" description="HTH araC/xylS-type" evidence="4">
    <location>
        <begin position="205"/>
        <end position="303"/>
    </location>
</feature>
<evidence type="ECO:0000259" key="4">
    <source>
        <dbReference type="PROSITE" id="PS01124"/>
    </source>
</evidence>
<evidence type="ECO:0000256" key="3">
    <source>
        <dbReference type="ARBA" id="ARBA00023163"/>
    </source>
</evidence>
<dbReference type="InterPro" id="IPR020449">
    <property type="entry name" value="Tscrpt_reg_AraC-type_HTH"/>
</dbReference>
<dbReference type="InterPro" id="IPR018060">
    <property type="entry name" value="HTH_AraC"/>
</dbReference>
<dbReference type="SMART" id="SM00342">
    <property type="entry name" value="HTH_ARAC"/>
    <property type="match status" value="1"/>
</dbReference>
<dbReference type="InterPro" id="IPR018062">
    <property type="entry name" value="HTH_AraC-typ_CS"/>
</dbReference>
<dbReference type="PANTHER" id="PTHR46796:SF7">
    <property type="entry name" value="ARAC FAMILY TRANSCRIPTIONAL REGULATOR"/>
    <property type="match status" value="1"/>
</dbReference>
<dbReference type="PANTHER" id="PTHR46796">
    <property type="entry name" value="HTH-TYPE TRANSCRIPTIONAL ACTIVATOR RHAS-RELATED"/>
    <property type="match status" value="1"/>
</dbReference>
<protein>
    <submittedName>
        <fullName evidence="5">AraC family transcriptional regulator</fullName>
    </submittedName>
</protein>
<dbReference type="InterPro" id="IPR050204">
    <property type="entry name" value="AraC_XylS_family_regulators"/>
</dbReference>
<dbReference type="Pfam" id="PF12852">
    <property type="entry name" value="Cupin_6"/>
    <property type="match status" value="1"/>
</dbReference>
<keyword evidence="6" id="KW-1185">Reference proteome</keyword>
<evidence type="ECO:0000256" key="2">
    <source>
        <dbReference type="ARBA" id="ARBA00023125"/>
    </source>
</evidence>
<dbReference type="Proteomes" id="UP001449795">
    <property type="component" value="Chromosome"/>
</dbReference>
<name>A0ABZ3D9I0_9PROT</name>
<dbReference type="PRINTS" id="PR00032">
    <property type="entry name" value="HTHARAC"/>
</dbReference>
<evidence type="ECO:0000313" key="6">
    <source>
        <dbReference type="Proteomes" id="UP001449795"/>
    </source>
</evidence>
<keyword evidence="2" id="KW-0238">DNA-binding</keyword>
<dbReference type="EMBL" id="CP152276">
    <property type="protein sequence ID" value="XAE44434.1"/>
    <property type="molecule type" value="Genomic_DNA"/>
</dbReference>
<gene>
    <name evidence="5" type="ORF">AAC691_08405</name>
</gene>
<evidence type="ECO:0000313" key="5">
    <source>
        <dbReference type="EMBL" id="XAE44434.1"/>
    </source>
</evidence>
<keyword evidence="1" id="KW-0805">Transcription regulation</keyword>
<dbReference type="InterPro" id="IPR009057">
    <property type="entry name" value="Homeodomain-like_sf"/>
</dbReference>
<dbReference type="PROSITE" id="PS01124">
    <property type="entry name" value="HTH_ARAC_FAMILY_2"/>
    <property type="match status" value="1"/>
</dbReference>
<dbReference type="InterPro" id="IPR032783">
    <property type="entry name" value="AraC_lig"/>
</dbReference>
<proteinExistence type="predicted"/>
<dbReference type="PROSITE" id="PS00041">
    <property type="entry name" value="HTH_ARAC_FAMILY_1"/>
    <property type="match status" value="1"/>
</dbReference>
<dbReference type="Pfam" id="PF12833">
    <property type="entry name" value="HTH_18"/>
    <property type="match status" value="1"/>
</dbReference>
<dbReference type="RefSeq" id="WP_342629690.1">
    <property type="nucleotide sequence ID" value="NZ_CP152276.1"/>
</dbReference>
<dbReference type="SUPFAM" id="SSF46689">
    <property type="entry name" value="Homeodomain-like"/>
    <property type="match status" value="2"/>
</dbReference>
<reference evidence="5 6" key="1">
    <citation type="submission" date="2024-04" db="EMBL/GenBank/DDBJ databases">
        <title>Complete genome sequence of Nguyenibacter vanlangesis HBCM-1154, a strain capable of nitrogen fixation, IAA production, and phosphorus solubilization isolated from sugarcane soil.</title>
        <authorList>
            <person name="MY HANH P."/>
        </authorList>
    </citation>
    <scope>NUCLEOTIDE SEQUENCE [LARGE SCALE GENOMIC DNA]</scope>
    <source>
        <strain evidence="5 6">HBCM 1154</strain>
    </source>
</reference>
<sequence length="312" mass="34285">MDVLTDLLRGVRSRNQIYGLLDLSAPWGLRVSSLDRLSFYSVLRGSAVLSSHDKSLEIGAGEVVLVRKGVAHSLKDRACSRTVSVEELFAELGGHCGGIIPIGGGGVGSEILAGGFLFETTVLDPLFANLPDLLHVRSDCAEAARLLESTLNIMASEMRAGAPGHEMIASRLADILFIHALRFHVRDSLCKSANWLTAITDPKLAAAFRRMHERPDEPWTVEMLARTAAMSRSAFAQRFTVVLGLGPLTYLTRWRMHRAAEMLSVETVNVCEIAARVGYETESAFAKVFKRHFGETPAIYRRRHRRNGGDEG</sequence>
<keyword evidence="3" id="KW-0804">Transcription</keyword>
<dbReference type="Gene3D" id="1.10.10.60">
    <property type="entry name" value="Homeodomain-like"/>
    <property type="match status" value="2"/>
</dbReference>
<accession>A0ABZ3D9I0</accession>